<comment type="similarity">
    <text evidence="4">Belongs to the YigI thioesterase family.</text>
</comment>
<evidence type="ECO:0000256" key="6">
    <source>
        <dbReference type="ARBA" id="ARBA00040062"/>
    </source>
</evidence>
<evidence type="ECO:0000256" key="5">
    <source>
        <dbReference type="ARBA" id="ARBA00038894"/>
    </source>
</evidence>
<dbReference type="Pfam" id="PF03061">
    <property type="entry name" value="4HBT"/>
    <property type="match status" value="1"/>
</dbReference>
<keyword evidence="1" id="KW-0378">Hydrolase</keyword>
<dbReference type="Proteomes" id="UP000199058">
    <property type="component" value="Unassembled WGS sequence"/>
</dbReference>
<dbReference type="AlphaFoldDB" id="A0A1I1DRI8"/>
<gene>
    <name evidence="9" type="ORF">SAMN05660443_0044</name>
</gene>
<proteinExistence type="inferred from homology"/>
<reference evidence="9 10" key="1">
    <citation type="submission" date="2016-10" db="EMBL/GenBank/DDBJ databases">
        <authorList>
            <person name="de Groot N.N."/>
        </authorList>
    </citation>
    <scope>NUCLEOTIDE SEQUENCE [LARGE SCALE GENOMIC DNA]</scope>
    <source>
        <strain evidence="9 10">DSM 18438</strain>
    </source>
</reference>
<dbReference type="RefSeq" id="WP_091957516.1">
    <property type="nucleotide sequence ID" value="NZ_FOLH01000001.1"/>
</dbReference>
<comment type="catalytic activity">
    <reaction evidence="2">
        <text>a fatty acyl-CoA + H2O = a fatty acid + CoA + H(+)</text>
        <dbReference type="Rhea" id="RHEA:16781"/>
        <dbReference type="ChEBI" id="CHEBI:15377"/>
        <dbReference type="ChEBI" id="CHEBI:15378"/>
        <dbReference type="ChEBI" id="CHEBI:28868"/>
        <dbReference type="ChEBI" id="CHEBI:57287"/>
        <dbReference type="ChEBI" id="CHEBI:77636"/>
        <dbReference type="EC" id="3.1.2.20"/>
    </reaction>
</comment>
<dbReference type="PANTHER" id="PTHR43240:SF20">
    <property type="entry name" value="MEDIUM_LONG-CHAIN ACYL-COA THIOESTERASE YIGI"/>
    <property type="match status" value="1"/>
</dbReference>
<evidence type="ECO:0000259" key="8">
    <source>
        <dbReference type="Pfam" id="PF03061"/>
    </source>
</evidence>
<dbReference type="EMBL" id="FOLH01000001">
    <property type="protein sequence ID" value="SFB77629.1"/>
    <property type="molecule type" value="Genomic_DNA"/>
</dbReference>
<dbReference type="Gene3D" id="3.10.129.10">
    <property type="entry name" value="Hotdog Thioesterase"/>
    <property type="match status" value="1"/>
</dbReference>
<evidence type="ECO:0000256" key="2">
    <source>
        <dbReference type="ARBA" id="ARBA00035880"/>
    </source>
</evidence>
<dbReference type="CDD" id="cd03443">
    <property type="entry name" value="PaaI_thioesterase"/>
    <property type="match status" value="1"/>
</dbReference>
<keyword evidence="10" id="KW-1185">Reference proteome</keyword>
<dbReference type="STRING" id="1122252.SAMN05660443_0044"/>
<protein>
    <recommendedName>
        <fullName evidence="6">Medium/long-chain acyl-CoA thioesterase YigI</fullName>
        <ecNumber evidence="5">3.1.2.20</ecNumber>
    </recommendedName>
</protein>
<dbReference type="InterPro" id="IPR006683">
    <property type="entry name" value="Thioestr_dom"/>
</dbReference>
<evidence type="ECO:0000256" key="1">
    <source>
        <dbReference type="ARBA" id="ARBA00022801"/>
    </source>
</evidence>
<comment type="catalytic activity">
    <reaction evidence="7">
        <text>a medium-chain fatty acyl-CoA + H2O = a medium-chain fatty acid + CoA + H(+)</text>
        <dbReference type="Rhea" id="RHEA:68184"/>
        <dbReference type="ChEBI" id="CHEBI:15377"/>
        <dbReference type="ChEBI" id="CHEBI:15378"/>
        <dbReference type="ChEBI" id="CHEBI:57287"/>
        <dbReference type="ChEBI" id="CHEBI:59558"/>
        <dbReference type="ChEBI" id="CHEBI:90546"/>
    </reaction>
</comment>
<evidence type="ECO:0000256" key="4">
    <source>
        <dbReference type="ARBA" id="ARBA00038381"/>
    </source>
</evidence>
<dbReference type="PANTHER" id="PTHR43240">
    <property type="entry name" value="1,4-DIHYDROXY-2-NAPHTHOYL-COA THIOESTERASE 1"/>
    <property type="match status" value="1"/>
</dbReference>
<evidence type="ECO:0000313" key="9">
    <source>
        <dbReference type="EMBL" id="SFB77629.1"/>
    </source>
</evidence>
<dbReference type="InterPro" id="IPR003736">
    <property type="entry name" value="PAAI_dom"/>
</dbReference>
<comment type="catalytic activity">
    <reaction evidence="3">
        <text>a long-chain fatty acyl-CoA + H2O = a long-chain fatty acid + CoA + H(+)</text>
        <dbReference type="Rhea" id="RHEA:67680"/>
        <dbReference type="ChEBI" id="CHEBI:15377"/>
        <dbReference type="ChEBI" id="CHEBI:15378"/>
        <dbReference type="ChEBI" id="CHEBI:57287"/>
        <dbReference type="ChEBI" id="CHEBI:57560"/>
        <dbReference type="ChEBI" id="CHEBI:83139"/>
    </reaction>
</comment>
<dbReference type="GO" id="GO:0047617">
    <property type="term" value="F:fatty acyl-CoA hydrolase activity"/>
    <property type="evidence" value="ECO:0007669"/>
    <property type="project" value="UniProtKB-EC"/>
</dbReference>
<dbReference type="NCBIfam" id="TIGR00369">
    <property type="entry name" value="unchar_dom_1"/>
    <property type="match status" value="1"/>
</dbReference>
<sequence>MSADFQPANPNYHQEVERILQAAPFARALGLQTVEVAPGYCETRLPVREDHQQQDGYVHAGVQCTLTDHTGGAAGATLIGEGQLVLTADFKISLLRPVLGKELNCRARVIKPGRSLIIVESDLFADQRWDRLLARASVTLAVVDKRLA</sequence>
<dbReference type="InterPro" id="IPR029069">
    <property type="entry name" value="HotDog_dom_sf"/>
</dbReference>
<evidence type="ECO:0000256" key="7">
    <source>
        <dbReference type="ARBA" id="ARBA00048062"/>
    </source>
</evidence>
<evidence type="ECO:0000313" key="10">
    <source>
        <dbReference type="Proteomes" id="UP000199058"/>
    </source>
</evidence>
<name>A0A1I1DRI8_9GAMM</name>
<evidence type="ECO:0000256" key="3">
    <source>
        <dbReference type="ARBA" id="ARBA00036002"/>
    </source>
</evidence>
<organism evidence="9 10">
    <name type="scientific">Marinospirillum celere</name>
    <dbReference type="NCBI Taxonomy" id="1122252"/>
    <lineage>
        <taxon>Bacteria</taxon>
        <taxon>Pseudomonadati</taxon>
        <taxon>Pseudomonadota</taxon>
        <taxon>Gammaproteobacteria</taxon>
        <taxon>Oceanospirillales</taxon>
        <taxon>Oceanospirillaceae</taxon>
        <taxon>Marinospirillum</taxon>
    </lineage>
</organism>
<dbReference type="OrthoDB" id="4565299at2"/>
<dbReference type="EC" id="3.1.2.20" evidence="5"/>
<accession>A0A1I1DRI8</accession>
<feature type="domain" description="Thioesterase" evidence="8">
    <location>
        <begin position="56"/>
        <end position="127"/>
    </location>
</feature>
<dbReference type="SUPFAM" id="SSF54637">
    <property type="entry name" value="Thioesterase/thiol ester dehydrase-isomerase"/>
    <property type="match status" value="1"/>
</dbReference>